<dbReference type="Proteomes" id="UP000887579">
    <property type="component" value="Unplaced"/>
</dbReference>
<proteinExistence type="predicted"/>
<reference evidence="2" key="1">
    <citation type="submission" date="2022-11" db="UniProtKB">
        <authorList>
            <consortium name="WormBaseParasite"/>
        </authorList>
    </citation>
    <scope>IDENTIFICATION</scope>
</reference>
<evidence type="ECO:0000313" key="1">
    <source>
        <dbReference type="Proteomes" id="UP000887579"/>
    </source>
</evidence>
<accession>A0AC34EZA2</accession>
<name>A0AC34EZA2_9BILA</name>
<dbReference type="WBParaSite" id="ES5_v2.g10031.t1">
    <property type="protein sequence ID" value="ES5_v2.g10031.t1"/>
    <property type="gene ID" value="ES5_v2.g10031"/>
</dbReference>
<organism evidence="1 2">
    <name type="scientific">Panagrolaimus sp. ES5</name>
    <dbReference type="NCBI Taxonomy" id="591445"/>
    <lineage>
        <taxon>Eukaryota</taxon>
        <taxon>Metazoa</taxon>
        <taxon>Ecdysozoa</taxon>
        <taxon>Nematoda</taxon>
        <taxon>Chromadorea</taxon>
        <taxon>Rhabditida</taxon>
        <taxon>Tylenchina</taxon>
        <taxon>Panagrolaimomorpha</taxon>
        <taxon>Panagrolaimoidea</taxon>
        <taxon>Panagrolaimidae</taxon>
        <taxon>Panagrolaimus</taxon>
    </lineage>
</organism>
<evidence type="ECO:0000313" key="2">
    <source>
        <dbReference type="WBParaSite" id="ES5_v2.g10031.t1"/>
    </source>
</evidence>
<protein>
    <submittedName>
        <fullName evidence="2">Helicase C-terminal domain-containing protein</fullName>
    </submittedName>
</protein>
<sequence>MAEFRKETLKCRILVSVNVVGRGIDVEEMDYVINYEIPNSHDSVYRFIQRCGRTGRTRPGTTYTFYVEAENKNIAPGIAKVLENAEQNVPEFLIHGLSHEIQKSMAEISVNYKIQHESGN</sequence>